<dbReference type="SUPFAM" id="SSF56112">
    <property type="entry name" value="Protein kinase-like (PK-like)"/>
    <property type="match status" value="1"/>
</dbReference>
<dbReference type="PANTHER" id="PTHR43289">
    <property type="entry name" value="MITOGEN-ACTIVATED PROTEIN KINASE KINASE KINASE 20-RELATED"/>
    <property type="match status" value="1"/>
</dbReference>
<keyword evidence="2" id="KW-0723">Serine/threonine-protein kinase</keyword>
<evidence type="ECO:0000256" key="8">
    <source>
        <dbReference type="SAM" id="MobiDB-lite"/>
    </source>
</evidence>
<feature type="binding site" evidence="7">
    <location>
        <position position="51"/>
    </location>
    <ligand>
        <name>ATP</name>
        <dbReference type="ChEBI" id="CHEBI:30616"/>
    </ligand>
</feature>
<dbReference type="GO" id="GO:0004674">
    <property type="term" value="F:protein serine/threonine kinase activity"/>
    <property type="evidence" value="ECO:0007669"/>
    <property type="project" value="UniProtKB-KW"/>
</dbReference>
<evidence type="ECO:0000313" key="12">
    <source>
        <dbReference type="Proteomes" id="UP000315133"/>
    </source>
</evidence>
<feature type="compositionally biased region" description="Low complexity" evidence="8">
    <location>
        <begin position="299"/>
        <end position="326"/>
    </location>
</feature>
<sequence>MPVQQDGLHRVGAVGEILAGRYELVDPLGEGGTGVVWRAWDHRERRYVAAKVMRQSDAGSLLRFVREQAVRIDHRHVLTPHGWAGEDDRVLLTMPVVRGGSAATLVGDHGALPPVWAATLLDQLLAALESIHAEGLVHRDVKPANLLLDATGRGMPRVRLADFGIAAAVDQPRLTHVTHSVGTLGYAAPETLEAGWDPDPRADLYGAGLTAVELLTAERPTAQTDVAAVLDQVRVPSPFADLVLRLASPLPDDRPASATEARAQLAATGLVARSAQELGDLGVEVFDQLPPLPEGWGEDGPAAPAVGDVAGAPAVASPDVPGAPAVPHLPRATGRPTGSREVTGEPTRTDLGPPTQEVPRPRVEATATHRVEQPHTRADGGEQDPDAPATADVATQPPGTGQARPQLRTGLALVVLGLLMMLASLLLVLV</sequence>
<dbReference type="Gene3D" id="1.10.510.10">
    <property type="entry name" value="Transferase(Phosphotransferase) domain 1"/>
    <property type="match status" value="1"/>
</dbReference>
<proteinExistence type="predicted"/>
<evidence type="ECO:0000256" key="6">
    <source>
        <dbReference type="ARBA" id="ARBA00022840"/>
    </source>
</evidence>
<dbReference type="InterPro" id="IPR008271">
    <property type="entry name" value="Ser/Thr_kinase_AS"/>
</dbReference>
<evidence type="ECO:0000256" key="1">
    <source>
        <dbReference type="ARBA" id="ARBA00012513"/>
    </source>
</evidence>
<organism evidence="11 12">
    <name type="scientific">Ornithinimicrobium humiphilum</name>
    <dbReference type="NCBI Taxonomy" id="125288"/>
    <lineage>
        <taxon>Bacteria</taxon>
        <taxon>Bacillati</taxon>
        <taxon>Actinomycetota</taxon>
        <taxon>Actinomycetes</taxon>
        <taxon>Micrococcales</taxon>
        <taxon>Ornithinimicrobiaceae</taxon>
        <taxon>Ornithinimicrobium</taxon>
    </lineage>
</organism>
<feature type="compositionally biased region" description="Low complexity" evidence="8">
    <location>
        <begin position="386"/>
        <end position="398"/>
    </location>
</feature>
<reference evidence="11 12" key="1">
    <citation type="submission" date="2019-06" db="EMBL/GenBank/DDBJ databases">
        <title>Sequencing the genomes of 1000 actinobacteria strains.</title>
        <authorList>
            <person name="Klenk H.-P."/>
        </authorList>
    </citation>
    <scope>NUCLEOTIDE SEQUENCE [LARGE SCALE GENOMIC DNA]</scope>
    <source>
        <strain evidence="11 12">DSM 12362</strain>
    </source>
</reference>
<feature type="compositionally biased region" description="Basic and acidic residues" evidence="8">
    <location>
        <begin position="359"/>
        <end position="380"/>
    </location>
</feature>
<dbReference type="CDD" id="cd14014">
    <property type="entry name" value="STKc_PknB_like"/>
    <property type="match status" value="1"/>
</dbReference>
<accession>A0A543KMP9</accession>
<keyword evidence="12" id="KW-1185">Reference proteome</keyword>
<dbReference type="PROSITE" id="PS00108">
    <property type="entry name" value="PROTEIN_KINASE_ST"/>
    <property type="match status" value="1"/>
</dbReference>
<protein>
    <recommendedName>
        <fullName evidence="1">non-specific serine/threonine protein kinase</fullName>
        <ecNumber evidence="1">2.7.11.1</ecNumber>
    </recommendedName>
</protein>
<comment type="caution">
    <text evidence="11">The sequence shown here is derived from an EMBL/GenBank/DDBJ whole genome shotgun (WGS) entry which is preliminary data.</text>
</comment>
<keyword evidence="9" id="KW-1133">Transmembrane helix</keyword>
<dbReference type="PROSITE" id="PS00107">
    <property type="entry name" value="PROTEIN_KINASE_ATP"/>
    <property type="match status" value="1"/>
</dbReference>
<keyword evidence="9" id="KW-0812">Transmembrane</keyword>
<evidence type="ECO:0000256" key="7">
    <source>
        <dbReference type="PROSITE-ProRule" id="PRU10141"/>
    </source>
</evidence>
<keyword evidence="4 7" id="KW-0547">Nucleotide-binding</keyword>
<evidence type="ECO:0000256" key="9">
    <source>
        <dbReference type="SAM" id="Phobius"/>
    </source>
</evidence>
<dbReference type="InterPro" id="IPR017441">
    <property type="entry name" value="Protein_kinase_ATP_BS"/>
</dbReference>
<dbReference type="GO" id="GO:0005524">
    <property type="term" value="F:ATP binding"/>
    <property type="evidence" value="ECO:0007669"/>
    <property type="project" value="UniProtKB-UniRule"/>
</dbReference>
<evidence type="ECO:0000256" key="5">
    <source>
        <dbReference type="ARBA" id="ARBA00022777"/>
    </source>
</evidence>
<name>A0A543KMP9_9MICO</name>
<feature type="transmembrane region" description="Helical" evidence="9">
    <location>
        <begin position="410"/>
        <end position="429"/>
    </location>
</feature>
<keyword evidence="9" id="KW-0472">Membrane</keyword>
<evidence type="ECO:0000256" key="2">
    <source>
        <dbReference type="ARBA" id="ARBA00022527"/>
    </source>
</evidence>
<dbReference type="AlphaFoldDB" id="A0A543KMP9"/>
<keyword evidence="5 11" id="KW-0418">Kinase</keyword>
<dbReference type="SMART" id="SM00220">
    <property type="entry name" value="S_TKc"/>
    <property type="match status" value="1"/>
</dbReference>
<dbReference type="EC" id="2.7.11.1" evidence="1"/>
<keyword evidence="3" id="KW-0808">Transferase</keyword>
<keyword evidence="6 7" id="KW-0067">ATP-binding</keyword>
<feature type="region of interest" description="Disordered" evidence="8">
    <location>
        <begin position="289"/>
        <end position="404"/>
    </location>
</feature>
<dbReference type="Pfam" id="PF00069">
    <property type="entry name" value="Pkinase"/>
    <property type="match status" value="1"/>
</dbReference>
<dbReference type="InterPro" id="IPR011009">
    <property type="entry name" value="Kinase-like_dom_sf"/>
</dbReference>
<evidence type="ECO:0000259" key="10">
    <source>
        <dbReference type="PROSITE" id="PS50011"/>
    </source>
</evidence>
<evidence type="ECO:0000256" key="3">
    <source>
        <dbReference type="ARBA" id="ARBA00022679"/>
    </source>
</evidence>
<dbReference type="Gene3D" id="3.30.200.20">
    <property type="entry name" value="Phosphorylase Kinase, domain 1"/>
    <property type="match status" value="1"/>
</dbReference>
<feature type="domain" description="Protein kinase" evidence="10">
    <location>
        <begin position="22"/>
        <end position="266"/>
    </location>
</feature>
<dbReference type="PROSITE" id="PS50011">
    <property type="entry name" value="PROTEIN_KINASE_DOM"/>
    <property type="match status" value="1"/>
</dbReference>
<dbReference type="InterPro" id="IPR000719">
    <property type="entry name" value="Prot_kinase_dom"/>
</dbReference>
<dbReference type="PANTHER" id="PTHR43289:SF6">
    <property type="entry name" value="SERINE_THREONINE-PROTEIN KINASE NEKL-3"/>
    <property type="match status" value="1"/>
</dbReference>
<dbReference type="Proteomes" id="UP000315133">
    <property type="component" value="Unassembled WGS sequence"/>
</dbReference>
<dbReference type="EMBL" id="VFPU01000001">
    <property type="protein sequence ID" value="TQM96355.1"/>
    <property type="molecule type" value="Genomic_DNA"/>
</dbReference>
<gene>
    <name evidence="11" type="ORF">FB476_1221</name>
</gene>
<evidence type="ECO:0000256" key="4">
    <source>
        <dbReference type="ARBA" id="ARBA00022741"/>
    </source>
</evidence>
<evidence type="ECO:0000313" key="11">
    <source>
        <dbReference type="EMBL" id="TQM96355.1"/>
    </source>
</evidence>